<keyword evidence="13" id="KW-1185">Reference proteome</keyword>
<evidence type="ECO:0000256" key="7">
    <source>
        <dbReference type="ARBA" id="ARBA00023170"/>
    </source>
</evidence>
<comment type="subcellular location">
    <subcellularLocation>
        <location evidence="1">Cell membrane</location>
        <topology evidence="1">Multi-pass membrane protein</topology>
    </subcellularLocation>
</comment>
<dbReference type="CDD" id="cd15210">
    <property type="entry name" value="7tmA_GPR84-like"/>
    <property type="match status" value="1"/>
</dbReference>
<dbReference type="Proteomes" id="UP000694393">
    <property type="component" value="Unplaced"/>
</dbReference>
<feature type="transmembrane region" description="Helical" evidence="10">
    <location>
        <begin position="179"/>
        <end position="201"/>
    </location>
</feature>
<evidence type="ECO:0000256" key="1">
    <source>
        <dbReference type="ARBA" id="ARBA00004651"/>
    </source>
</evidence>
<evidence type="ECO:0000256" key="2">
    <source>
        <dbReference type="ARBA" id="ARBA00022475"/>
    </source>
</evidence>
<dbReference type="GO" id="GO:0001604">
    <property type="term" value="F:urotensin II receptor activity"/>
    <property type="evidence" value="ECO:0007669"/>
    <property type="project" value="TreeGrafter"/>
</dbReference>
<dbReference type="AlphaFoldDB" id="A0A8C8S7S0"/>
<keyword evidence="2" id="KW-1003">Cell membrane</keyword>
<dbReference type="GO" id="GO:0005886">
    <property type="term" value="C:plasma membrane"/>
    <property type="evidence" value="ECO:0007669"/>
    <property type="project" value="UniProtKB-SubCell"/>
</dbReference>
<organism evidence="12 13">
    <name type="scientific">Pelusios castaneus</name>
    <name type="common">West African mud turtle</name>
    <dbReference type="NCBI Taxonomy" id="367368"/>
    <lineage>
        <taxon>Eukaryota</taxon>
        <taxon>Metazoa</taxon>
        <taxon>Chordata</taxon>
        <taxon>Craniata</taxon>
        <taxon>Vertebrata</taxon>
        <taxon>Euteleostomi</taxon>
        <taxon>Archelosauria</taxon>
        <taxon>Testudinata</taxon>
        <taxon>Testudines</taxon>
        <taxon>Pleurodira</taxon>
        <taxon>Pelomedusidae</taxon>
        <taxon>Pelusios</taxon>
    </lineage>
</organism>
<evidence type="ECO:0000256" key="8">
    <source>
        <dbReference type="ARBA" id="ARBA00023224"/>
    </source>
</evidence>
<feature type="transmembrane region" description="Helical" evidence="10">
    <location>
        <begin position="96"/>
        <end position="116"/>
    </location>
</feature>
<dbReference type="SUPFAM" id="SSF81321">
    <property type="entry name" value="Family A G protein-coupled receptor-like"/>
    <property type="match status" value="1"/>
</dbReference>
<dbReference type="PRINTS" id="PR00237">
    <property type="entry name" value="GPCRRHODOPSN"/>
</dbReference>
<keyword evidence="3 10" id="KW-0812">Transmembrane</keyword>
<feature type="compositionally biased region" description="Low complexity" evidence="9">
    <location>
        <begin position="272"/>
        <end position="283"/>
    </location>
</feature>
<feature type="transmembrane region" description="Helical" evidence="10">
    <location>
        <begin position="23"/>
        <end position="45"/>
    </location>
</feature>
<evidence type="ECO:0000256" key="9">
    <source>
        <dbReference type="SAM" id="MobiDB-lite"/>
    </source>
</evidence>
<dbReference type="InterPro" id="IPR000276">
    <property type="entry name" value="GPCR_Rhodpsn"/>
</dbReference>
<dbReference type="Ensembl" id="ENSPCET00000016034.1">
    <property type="protein sequence ID" value="ENSPCEP00000015481.1"/>
    <property type="gene ID" value="ENSPCEG00000012223.1"/>
</dbReference>
<feature type="transmembrane region" description="Helical" evidence="10">
    <location>
        <begin position="303"/>
        <end position="324"/>
    </location>
</feature>
<feature type="compositionally biased region" description="Polar residues" evidence="9">
    <location>
        <begin position="248"/>
        <end position="270"/>
    </location>
</feature>
<dbReference type="GO" id="GO:0007218">
    <property type="term" value="P:neuropeptide signaling pathway"/>
    <property type="evidence" value="ECO:0007669"/>
    <property type="project" value="TreeGrafter"/>
</dbReference>
<name>A0A8C8S7S0_9SAUR</name>
<feature type="region of interest" description="Disordered" evidence="9">
    <location>
        <begin position="247"/>
        <end position="294"/>
    </location>
</feature>
<feature type="domain" description="G-protein coupled receptors family 1 profile" evidence="11">
    <location>
        <begin position="37"/>
        <end position="353"/>
    </location>
</feature>
<feature type="transmembrane region" description="Helical" evidence="10">
    <location>
        <begin position="336"/>
        <end position="356"/>
    </location>
</feature>
<dbReference type="PANTHER" id="PTHR24230">
    <property type="entry name" value="G-PROTEIN COUPLED RECEPTOR"/>
    <property type="match status" value="1"/>
</dbReference>
<evidence type="ECO:0000256" key="5">
    <source>
        <dbReference type="ARBA" id="ARBA00023040"/>
    </source>
</evidence>
<dbReference type="PANTHER" id="PTHR24230:SF59">
    <property type="entry name" value="G-PROTEIN COUPLED RECEPTOR 84"/>
    <property type="match status" value="1"/>
</dbReference>
<feature type="transmembrane region" description="Helical" evidence="10">
    <location>
        <begin position="137"/>
        <end position="159"/>
    </location>
</feature>
<accession>A0A8C8S7S0</accession>
<evidence type="ECO:0000256" key="4">
    <source>
        <dbReference type="ARBA" id="ARBA00022989"/>
    </source>
</evidence>
<evidence type="ECO:0000256" key="10">
    <source>
        <dbReference type="SAM" id="Phobius"/>
    </source>
</evidence>
<evidence type="ECO:0000313" key="12">
    <source>
        <dbReference type="Ensembl" id="ENSPCEP00000015481.1"/>
    </source>
</evidence>
<keyword evidence="6 10" id="KW-0472">Membrane</keyword>
<proteinExistence type="predicted"/>
<dbReference type="Pfam" id="PF00001">
    <property type="entry name" value="7tm_1"/>
    <property type="match status" value="1"/>
</dbReference>
<protein>
    <recommendedName>
        <fullName evidence="11">G-protein coupled receptors family 1 profile domain-containing protein</fullName>
    </recommendedName>
</protein>
<evidence type="ECO:0000256" key="3">
    <source>
        <dbReference type="ARBA" id="ARBA00022692"/>
    </source>
</evidence>
<keyword evidence="4 10" id="KW-1133">Transmembrane helix</keyword>
<evidence type="ECO:0000256" key="6">
    <source>
        <dbReference type="ARBA" id="ARBA00023136"/>
    </source>
</evidence>
<feature type="transmembrane region" description="Helical" evidence="10">
    <location>
        <begin position="57"/>
        <end position="76"/>
    </location>
</feature>
<evidence type="ECO:0000313" key="13">
    <source>
        <dbReference type="Proteomes" id="UP000694393"/>
    </source>
</evidence>
<reference evidence="12" key="1">
    <citation type="submission" date="2025-08" db="UniProtKB">
        <authorList>
            <consortium name="Ensembl"/>
        </authorList>
    </citation>
    <scope>IDENTIFICATION</scope>
</reference>
<keyword evidence="5" id="KW-0297">G-protein coupled receptor</keyword>
<reference evidence="12" key="2">
    <citation type="submission" date="2025-09" db="UniProtKB">
        <authorList>
            <consortium name="Ensembl"/>
        </authorList>
    </citation>
    <scope>IDENTIFICATION</scope>
</reference>
<dbReference type="PROSITE" id="PS50262">
    <property type="entry name" value="G_PROTEIN_RECEP_F1_2"/>
    <property type="match status" value="1"/>
</dbReference>
<dbReference type="InterPro" id="IPR017452">
    <property type="entry name" value="GPCR_Rhodpsn_7TM"/>
</dbReference>
<dbReference type="SMART" id="SM01381">
    <property type="entry name" value="7TM_GPCR_Srsx"/>
    <property type="match status" value="1"/>
</dbReference>
<evidence type="ECO:0000259" key="11">
    <source>
        <dbReference type="PROSITE" id="PS50262"/>
    </source>
</evidence>
<keyword evidence="7" id="KW-0675">Receptor</keyword>
<sequence length="378" mass="41776">MATVNADNFSCYEPSIVGYRYVAVTWGVVVTLVGTLGNVLTLLAFAADPKVQTRFNLLIVNLTLADLLYCAVLQPFSVDSYLHLHWRAGPSFCRVFGMLLFVSNSVSILTLCLIAVSRYILIANPALFNRVFTRLGMGLVTLATWIIGFASFAPLWPVFVLVPKVCTCSFHRIRGRPYTTILMGFYFVVGLSCVGIFYFLIHRKVKVASHAMDRYKLKKASLKGAHVAGTSSATPGWFVELDSGVDTGASQPSSGSEQGNTSKTTVTEDSSAAGPAAQAKAGPRSQPSQPKDSNKEFRKVTRMCFVVFIFFVISYIPFLLLNIFDAKNRAPTVLHMVAANLTWLNSCINPVLYAAMNRHFRTAYKHVLTTIPHRFRCR</sequence>
<keyword evidence="8" id="KW-0807">Transducer</keyword>
<dbReference type="Gene3D" id="1.20.1070.10">
    <property type="entry name" value="Rhodopsin 7-helix transmembrane proteins"/>
    <property type="match status" value="1"/>
</dbReference>